<name>F2UL68_SALR5</name>
<proteinExistence type="inferred from homology"/>
<dbReference type="PANTHER" id="PTHR11932">
    <property type="entry name" value="CULLIN"/>
    <property type="match status" value="1"/>
</dbReference>
<evidence type="ECO:0000256" key="2">
    <source>
        <dbReference type="ARBA" id="ARBA00022499"/>
    </source>
</evidence>
<dbReference type="Gene3D" id="1.10.10.10">
    <property type="entry name" value="Winged helix-like DNA-binding domain superfamily/Winged helix DNA-binding domain"/>
    <property type="match status" value="1"/>
</dbReference>
<dbReference type="EMBL" id="GL832980">
    <property type="protein sequence ID" value="EGD77867.1"/>
    <property type="molecule type" value="Genomic_DNA"/>
</dbReference>
<dbReference type="InterPro" id="IPR016158">
    <property type="entry name" value="Cullin_homology"/>
</dbReference>
<reference evidence="7" key="1">
    <citation type="submission" date="2009-08" db="EMBL/GenBank/DDBJ databases">
        <title>Annotation of Salpingoeca rosetta.</title>
        <authorList>
            <consortium name="The Broad Institute Genome Sequencing Platform"/>
            <person name="Russ C."/>
            <person name="Cuomo C."/>
            <person name="Burger G."/>
            <person name="Gray M.W."/>
            <person name="Holland P.W.H."/>
            <person name="King N."/>
            <person name="Lang F.B.F."/>
            <person name="Roger A.J."/>
            <person name="Ruiz-Trillo I."/>
            <person name="Young S.K."/>
            <person name="Zeng Q."/>
            <person name="Gargeya S."/>
            <person name="Alvarado L."/>
            <person name="Berlin A."/>
            <person name="Chapman S.B."/>
            <person name="Chen Z."/>
            <person name="Freedman E."/>
            <person name="Gellesch M."/>
            <person name="Goldberg J."/>
            <person name="Griggs A."/>
            <person name="Gujja S."/>
            <person name="Heilman E."/>
            <person name="Heiman D."/>
            <person name="Howarth C."/>
            <person name="Mehta T."/>
            <person name="Neiman D."/>
            <person name="Pearson M."/>
            <person name="Roberts A."/>
            <person name="Saif S."/>
            <person name="Shea T."/>
            <person name="Shenoy N."/>
            <person name="Sisk P."/>
            <person name="Stolte C."/>
            <person name="Sykes S."/>
            <person name="White J."/>
            <person name="Yandava C."/>
            <person name="Haas B."/>
            <person name="Nusbaum C."/>
            <person name="Birren B."/>
        </authorList>
    </citation>
    <scope>NUCLEOTIDE SEQUENCE [LARGE SCALE GENOMIC DNA]</scope>
    <source>
        <strain evidence="7">ATCC 50818</strain>
    </source>
</reference>
<dbReference type="Pfam" id="PF26557">
    <property type="entry name" value="Cullin_AB"/>
    <property type="match status" value="1"/>
</dbReference>
<protein>
    <recommendedName>
        <fullName evidence="6">Cullin family profile domain-containing protein</fullName>
    </recommendedName>
</protein>
<dbReference type="KEGG" id="sre:PTSG_09501"/>
<dbReference type="GO" id="GO:0006511">
    <property type="term" value="P:ubiquitin-dependent protein catabolic process"/>
    <property type="evidence" value="ECO:0007669"/>
    <property type="project" value="InterPro"/>
</dbReference>
<dbReference type="Gene3D" id="3.30.230.130">
    <property type="entry name" value="Cullin, Chain C, Domain 2"/>
    <property type="match status" value="1"/>
</dbReference>
<keyword evidence="8" id="KW-1185">Reference proteome</keyword>
<dbReference type="InterPro" id="IPR059120">
    <property type="entry name" value="Cullin-like_AB"/>
</dbReference>
<dbReference type="OrthoDB" id="27073at2759"/>
<evidence type="ECO:0000256" key="1">
    <source>
        <dbReference type="ARBA" id="ARBA00006019"/>
    </source>
</evidence>
<dbReference type="InParanoid" id="F2UL68"/>
<dbReference type="Pfam" id="PF10557">
    <property type="entry name" value="Cullin_Nedd8"/>
    <property type="match status" value="1"/>
</dbReference>
<dbReference type="OMA" id="MFKDMTI"/>
<dbReference type="InterPro" id="IPR045093">
    <property type="entry name" value="Cullin"/>
</dbReference>
<evidence type="ECO:0000256" key="4">
    <source>
        <dbReference type="PROSITE-ProRule" id="PRU00330"/>
    </source>
</evidence>
<gene>
    <name evidence="7" type="ORF">PTSG_09501</name>
</gene>
<sequence>MQKIGSIKPYRRKAAVNDSVDTLWSKLDNAITLIQEHRESKLSFEELYRTAYQMCVQSHDQELVKRVTNKLKARANKLRQGIEECIGIDRVAFLKKLSSAYSMYCLGVIKMSDILMYLDKQYRARRNLPTIFTIAMGVFESEVVMAANLNSELQDALLVLLDEDREGKAIERSVVKACTSMLVQLGADTSDEELHVYNTNIGKRYLDRIDNYYRNASQRLLEQNTCSWYVSYTVRHLQEEEDRCDHCLHEETKEAALKLLRRRLLEDHIAEILRLPQGLTHMIDNKRDKDLRALLTVYAGTTVGIATAAAAVREHVVASGRAAIDSHQSQSRPAVPIMQAILDLRKRFDGVVSVASFDPAVHAAIRRDVTQGFEDFVNELEQAPEYLSLFIDEQLKRGIKALSDSEVEALFDLTTKIFRAITDKDVFERFYKQHFARRLLLNKSASIDAEQSFLQRLQVECGSSYTKKLAAMFRDCTLKDNMMERFREAVKMNEKRPMFDFSVNVLTLGSWPFTQQPPACVLPPQLMQACDVFEQWYHSFHTGRKLTWDFALGQAEIVGVFQNGKKKHIFQVTTLQMIVLLQFRKGVALSTEALQSSTQLSLVRLHRILQCLASSKVRLLKKSPPTKTIAETDAFSVNEKFSSRMVKIRIPQLVSKEATAAEAKDTMKKVTEDRKHEVEACIVRVLKNRKQLHYNDIVVEVTQQLAKRFQPPPLLIKKRLEALIDREFVERDDKDRTLYRYLA</sequence>
<dbReference type="SUPFAM" id="SSF74788">
    <property type="entry name" value="Cullin repeat-like"/>
    <property type="match status" value="1"/>
</dbReference>
<feature type="domain" description="Cullin family profile" evidence="6">
    <location>
        <begin position="382"/>
        <end position="613"/>
    </location>
</feature>
<evidence type="ECO:0000256" key="5">
    <source>
        <dbReference type="RuleBase" id="RU003829"/>
    </source>
</evidence>
<dbReference type="GO" id="GO:0031625">
    <property type="term" value="F:ubiquitin protein ligase binding"/>
    <property type="evidence" value="ECO:0007669"/>
    <property type="project" value="InterPro"/>
</dbReference>
<dbReference type="Gene3D" id="1.20.1310.10">
    <property type="entry name" value="Cullin Repeats"/>
    <property type="match status" value="4"/>
</dbReference>
<dbReference type="eggNOG" id="KOG2166">
    <property type="taxonomic scope" value="Eukaryota"/>
</dbReference>
<evidence type="ECO:0000256" key="3">
    <source>
        <dbReference type="ARBA" id="ARBA00022843"/>
    </source>
</evidence>
<dbReference type="SUPFAM" id="SSF46785">
    <property type="entry name" value="Winged helix' DNA-binding domain"/>
    <property type="match status" value="1"/>
</dbReference>
<dbReference type="GeneID" id="16070484"/>
<evidence type="ECO:0000259" key="6">
    <source>
        <dbReference type="PROSITE" id="PS50069"/>
    </source>
</evidence>
<dbReference type="RefSeq" id="XP_004989931.1">
    <property type="nucleotide sequence ID" value="XM_004989874.1"/>
</dbReference>
<dbReference type="FunFam" id="1.20.1310.10:FF:000001">
    <property type="entry name" value="Cullin 3"/>
    <property type="match status" value="1"/>
</dbReference>
<dbReference type="SMART" id="SM00884">
    <property type="entry name" value="Cullin_Nedd8"/>
    <property type="match status" value="1"/>
</dbReference>
<dbReference type="PROSITE" id="PS50069">
    <property type="entry name" value="CULLIN_2"/>
    <property type="match status" value="1"/>
</dbReference>
<dbReference type="InterPro" id="IPR036390">
    <property type="entry name" value="WH_DNA-bd_sf"/>
</dbReference>
<organism evidence="8">
    <name type="scientific">Salpingoeca rosetta (strain ATCC 50818 / BSB-021)</name>
    <dbReference type="NCBI Taxonomy" id="946362"/>
    <lineage>
        <taxon>Eukaryota</taxon>
        <taxon>Choanoflagellata</taxon>
        <taxon>Craspedida</taxon>
        <taxon>Salpingoecidae</taxon>
        <taxon>Salpingoeca</taxon>
    </lineage>
</organism>
<dbReference type="STRING" id="946362.F2UL68"/>
<dbReference type="SMART" id="SM00182">
    <property type="entry name" value="CULLIN"/>
    <property type="match status" value="1"/>
</dbReference>
<dbReference type="InterPro" id="IPR036317">
    <property type="entry name" value="Cullin_homology_sf"/>
</dbReference>
<accession>F2UL68</accession>
<comment type="similarity">
    <text evidence="1 4 5">Belongs to the cullin family.</text>
</comment>
<keyword evidence="2" id="KW-1017">Isopeptide bond</keyword>
<dbReference type="InterPro" id="IPR019559">
    <property type="entry name" value="Cullin_neddylation_domain"/>
</dbReference>
<dbReference type="AlphaFoldDB" id="F2UL68"/>
<dbReference type="FunFam" id="1.20.1310.10:FF:000002">
    <property type="entry name" value="cullin-3 isoform X1"/>
    <property type="match status" value="1"/>
</dbReference>
<dbReference type="FunCoup" id="F2UL68">
    <property type="interactions" value="1867"/>
</dbReference>
<dbReference type="InterPro" id="IPR001373">
    <property type="entry name" value="Cullin_N"/>
</dbReference>
<evidence type="ECO:0000313" key="7">
    <source>
        <dbReference type="EMBL" id="EGD77867.1"/>
    </source>
</evidence>
<dbReference type="FunFam" id="1.10.10.10:FF:000014">
    <property type="entry name" value="Cullin 1"/>
    <property type="match status" value="1"/>
</dbReference>
<dbReference type="Proteomes" id="UP000007799">
    <property type="component" value="Unassembled WGS sequence"/>
</dbReference>
<dbReference type="Pfam" id="PF00888">
    <property type="entry name" value="Cullin"/>
    <property type="match status" value="1"/>
</dbReference>
<dbReference type="InterPro" id="IPR036388">
    <property type="entry name" value="WH-like_DNA-bd_sf"/>
</dbReference>
<dbReference type="InterPro" id="IPR016159">
    <property type="entry name" value="Cullin_repeat-like_dom_sf"/>
</dbReference>
<evidence type="ECO:0000313" key="8">
    <source>
        <dbReference type="Proteomes" id="UP000007799"/>
    </source>
</evidence>
<dbReference type="SUPFAM" id="SSF75632">
    <property type="entry name" value="Cullin homology domain"/>
    <property type="match status" value="1"/>
</dbReference>
<keyword evidence="3" id="KW-0832">Ubl conjugation</keyword>